<organism evidence="1">
    <name type="scientific">Picea sitchensis</name>
    <name type="common">Sitka spruce</name>
    <name type="synonym">Pinus sitchensis</name>
    <dbReference type="NCBI Taxonomy" id="3332"/>
    <lineage>
        <taxon>Eukaryota</taxon>
        <taxon>Viridiplantae</taxon>
        <taxon>Streptophyta</taxon>
        <taxon>Embryophyta</taxon>
        <taxon>Tracheophyta</taxon>
        <taxon>Spermatophyta</taxon>
        <taxon>Pinopsida</taxon>
        <taxon>Pinidae</taxon>
        <taxon>Conifers I</taxon>
        <taxon>Pinales</taxon>
        <taxon>Pinaceae</taxon>
        <taxon>Picea</taxon>
    </lineage>
</organism>
<evidence type="ECO:0000313" key="1">
    <source>
        <dbReference type="EMBL" id="QHR89790.1"/>
    </source>
</evidence>
<sequence>MKKKAYPTWFGDLSLTAVCLPMDRGLMARSHLLDRDATYLGSRIDRKDLGCLSDSESISRVTNMKVSFFLLFEIIQ</sequence>
<reference evidence="1" key="1">
    <citation type="submission" date="2019-03" db="EMBL/GenBank/DDBJ databases">
        <title>Largest Complete Mitochondrial Genome of a Gymnosperm, Sitka Spruce (Picea sitchensis), Indicates Complex Physical Structure.</title>
        <authorList>
            <person name="Jackman S.D."/>
            <person name="Coombe L."/>
            <person name="Warren R."/>
            <person name="Kirk H."/>
            <person name="Trinh E."/>
            <person name="McLeod T."/>
            <person name="Pleasance S."/>
            <person name="Pandoh P."/>
            <person name="Zhao Y."/>
            <person name="Coope R."/>
            <person name="Bousquet J."/>
            <person name="Bohlmann J.C."/>
            <person name="Jones S.J.M."/>
            <person name="Birol I."/>
        </authorList>
    </citation>
    <scope>NUCLEOTIDE SEQUENCE</scope>
    <source>
        <strain evidence="1">Q903</strain>
    </source>
</reference>
<keyword evidence="1" id="KW-0496">Mitochondrion</keyword>
<proteinExistence type="predicted"/>
<name>A0A6B9XPD9_PICSI</name>
<dbReference type="EMBL" id="MK697699">
    <property type="protein sequence ID" value="QHR89790.1"/>
    <property type="molecule type" value="Genomic_DNA"/>
</dbReference>
<accession>A0A6B9XPD9</accession>
<geneLocation type="mitochondrion" evidence="1"/>
<gene>
    <name evidence="1" type="primary">orf03835</name>
    <name evidence="1" type="ORF">Q903MT_gene3812</name>
</gene>
<protein>
    <submittedName>
        <fullName evidence="1">Uncharacterized protein</fullName>
    </submittedName>
</protein>
<dbReference type="AlphaFoldDB" id="A0A6B9XPD9"/>